<dbReference type="PANTHER" id="PTHR37938">
    <property type="entry name" value="BLL0215 PROTEIN"/>
    <property type="match status" value="1"/>
</dbReference>
<sequence>MRPEDVPASVRPYVLRDERVVIAARRHWASVAGPVGLAVVALPVAAMLVAWLEPTVGPLAQGLWVLWLLAAARAAWRCLEWRADIFVATDKRVLLVYGLIIRKVAMMPMRKVTDMNYSRSVPGRVLGYGTFLMESAGQEQALRKVEWVADPDATYQKLCDTLFGNGGPGTKVPEEDQLPSDAVAGDGPASGDAAPPPPPPPSRWDSYSGAATQPLQTSVPGEQPPSYPPGP</sequence>
<dbReference type="OrthoDB" id="3354538at2"/>
<keyword evidence="5" id="KW-1185">Reference proteome</keyword>
<feature type="region of interest" description="Disordered" evidence="1">
    <location>
        <begin position="166"/>
        <end position="231"/>
    </location>
</feature>
<evidence type="ECO:0000313" key="4">
    <source>
        <dbReference type="EMBL" id="SDS35153.1"/>
    </source>
</evidence>
<dbReference type="eggNOG" id="COG3428">
    <property type="taxonomic scope" value="Bacteria"/>
</dbReference>
<feature type="compositionally biased region" description="Low complexity" evidence="1">
    <location>
        <begin position="180"/>
        <end position="193"/>
    </location>
</feature>
<dbReference type="PANTHER" id="PTHR37938:SF1">
    <property type="entry name" value="BLL0215 PROTEIN"/>
    <property type="match status" value="1"/>
</dbReference>
<gene>
    <name evidence="4" type="ORF">SAMN04489860_1360</name>
</gene>
<keyword evidence="2" id="KW-1133">Transmembrane helix</keyword>
<dbReference type="Proteomes" id="UP000185663">
    <property type="component" value="Chromosome I"/>
</dbReference>
<feature type="compositionally biased region" description="Pro residues" evidence="1">
    <location>
        <begin position="222"/>
        <end position="231"/>
    </location>
</feature>
<feature type="transmembrane region" description="Helical" evidence="2">
    <location>
        <begin position="28"/>
        <end position="52"/>
    </location>
</feature>
<dbReference type="STRING" id="545619.SAMN04489860_1360"/>
<dbReference type="InterPro" id="IPR005182">
    <property type="entry name" value="YdbS-like_PH"/>
</dbReference>
<organism evidence="4 5">
    <name type="scientific">Paraoerskovia marina</name>
    <dbReference type="NCBI Taxonomy" id="545619"/>
    <lineage>
        <taxon>Bacteria</taxon>
        <taxon>Bacillati</taxon>
        <taxon>Actinomycetota</taxon>
        <taxon>Actinomycetes</taxon>
        <taxon>Micrococcales</taxon>
        <taxon>Cellulomonadaceae</taxon>
        <taxon>Paraoerskovia</taxon>
    </lineage>
</organism>
<dbReference type="AlphaFoldDB" id="A0A1H1RHM8"/>
<reference evidence="4 5" key="1">
    <citation type="submission" date="2016-10" db="EMBL/GenBank/DDBJ databases">
        <authorList>
            <person name="de Groot N.N."/>
        </authorList>
    </citation>
    <scope>NUCLEOTIDE SEQUENCE [LARGE SCALE GENOMIC DNA]</scope>
    <source>
        <strain evidence="4 5">DSM 22126</strain>
    </source>
</reference>
<dbReference type="Pfam" id="PF03703">
    <property type="entry name" value="bPH_2"/>
    <property type="match status" value="1"/>
</dbReference>
<evidence type="ECO:0000313" key="5">
    <source>
        <dbReference type="Proteomes" id="UP000185663"/>
    </source>
</evidence>
<feature type="compositionally biased region" description="Polar residues" evidence="1">
    <location>
        <begin position="209"/>
        <end position="219"/>
    </location>
</feature>
<name>A0A1H1RHM8_9CELL</name>
<evidence type="ECO:0000259" key="3">
    <source>
        <dbReference type="Pfam" id="PF03703"/>
    </source>
</evidence>
<feature type="domain" description="YdbS-like PH" evidence="3">
    <location>
        <begin position="81"/>
        <end position="145"/>
    </location>
</feature>
<protein>
    <submittedName>
        <fullName evidence="4">PH domain-containing protein</fullName>
    </submittedName>
</protein>
<proteinExistence type="predicted"/>
<evidence type="ECO:0000256" key="1">
    <source>
        <dbReference type="SAM" id="MobiDB-lite"/>
    </source>
</evidence>
<keyword evidence="2" id="KW-0472">Membrane</keyword>
<dbReference type="RefSeq" id="WP_083372039.1">
    <property type="nucleotide sequence ID" value="NZ_LT629776.1"/>
</dbReference>
<evidence type="ECO:0000256" key="2">
    <source>
        <dbReference type="SAM" id="Phobius"/>
    </source>
</evidence>
<accession>A0A1H1RHM8</accession>
<dbReference type="EMBL" id="LT629776">
    <property type="protein sequence ID" value="SDS35153.1"/>
    <property type="molecule type" value="Genomic_DNA"/>
</dbReference>
<keyword evidence="2" id="KW-0812">Transmembrane</keyword>